<dbReference type="InterPro" id="IPR003103">
    <property type="entry name" value="BAG_domain"/>
</dbReference>
<feature type="compositionally biased region" description="Basic and acidic residues" evidence="2">
    <location>
        <begin position="424"/>
        <end position="433"/>
    </location>
</feature>
<sequence length="660" mass="73518">MYRFQPTLISSLSNDLGYSQPRYSRENYLTSLAELRAAEAAEREEEDLIRRLEEIQLQKQYARRRSEGLGHDAYYRRSLEDQELERAAAIHHRQQELELEYLHRKRDQEAQLLALKRKEEEAKLQQLTRLREEEEARLRAVRRQSQQLEAARQAQVLKAKKPSLCYPEDTSEVTTFLNQLFGNQEQPRQIKAEPKVVPSRRPVSNVNSEAQVLDHLFTNFIKQLHQPESQQKPAKEEPKKQVSAPPAPTVKPTPVRESLASPQSLEDVLRLIFNPHENDVASSSKPVTQVCDYHLVKPKAAEIEKPQQVPAPASRPVSSLSLKEQLEARLNNDQSVEIKDTIQALLASLSDSPAQPSAAPASASNSKGKGKAPEPQANFTTNDAHKALESVRNIEASFTALQDEFDFPSDVDFSPAPSRSSSPARDESGHASETDTPTIRKLAYTARNHPIRFYEQSLTRLLSQLDDIESNGNADVRVRRKAAVALVEGALEELEKKVEARWNKWNRSQVRVDRDEEEAEVAEKKDNNDEAVEATESIVATDATVEPDVPAAESVADTLPSTPTTSSSLDHQSSDTSPVAATEVSILPLLVTEGSDSTPQVEHMEEVVSLQEAAIEESAAQPEDDSESTESSYPPTSSDAPTSSYPPVSSCFLCRDDSCL</sequence>
<evidence type="ECO:0000256" key="2">
    <source>
        <dbReference type="SAM" id="MobiDB-lite"/>
    </source>
</evidence>
<dbReference type="PROSITE" id="PS51035">
    <property type="entry name" value="BAG"/>
    <property type="match status" value="1"/>
</dbReference>
<accession>A0A6A4IFE3</accession>
<dbReference type="SUPFAM" id="SSF63491">
    <property type="entry name" value="BAG domain"/>
    <property type="match status" value="1"/>
</dbReference>
<evidence type="ECO:0000259" key="3">
    <source>
        <dbReference type="PROSITE" id="PS51035"/>
    </source>
</evidence>
<evidence type="ECO:0000256" key="1">
    <source>
        <dbReference type="SAM" id="Coils"/>
    </source>
</evidence>
<gene>
    <name evidence="4" type="ORF">BT96DRAFT_913480</name>
</gene>
<dbReference type="Gene3D" id="1.20.58.120">
    <property type="entry name" value="BAG domain"/>
    <property type="match status" value="1"/>
</dbReference>
<feature type="region of interest" description="Disordered" evidence="2">
    <location>
        <begin position="350"/>
        <end position="379"/>
    </location>
</feature>
<feature type="region of interest" description="Disordered" evidence="2">
    <location>
        <begin position="513"/>
        <end position="532"/>
    </location>
</feature>
<feature type="region of interest" description="Disordered" evidence="2">
    <location>
        <begin position="227"/>
        <end position="261"/>
    </location>
</feature>
<feature type="region of interest" description="Disordered" evidence="2">
    <location>
        <begin position="592"/>
        <end position="650"/>
    </location>
</feature>
<keyword evidence="5" id="KW-1185">Reference proteome</keyword>
<name>A0A6A4IFE3_9AGAR</name>
<reference evidence="4" key="1">
    <citation type="journal article" date="2019" name="Environ. Microbiol.">
        <title>Fungal ecological strategies reflected in gene transcription - a case study of two litter decomposers.</title>
        <authorList>
            <person name="Barbi F."/>
            <person name="Kohler A."/>
            <person name="Barry K."/>
            <person name="Baskaran P."/>
            <person name="Daum C."/>
            <person name="Fauchery L."/>
            <person name="Ihrmark K."/>
            <person name="Kuo A."/>
            <person name="LaButti K."/>
            <person name="Lipzen A."/>
            <person name="Morin E."/>
            <person name="Grigoriev I.V."/>
            <person name="Henrissat B."/>
            <person name="Lindahl B."/>
            <person name="Martin F."/>
        </authorList>
    </citation>
    <scope>NUCLEOTIDE SEQUENCE</scope>
    <source>
        <strain evidence="4">JB14</strain>
    </source>
</reference>
<feature type="domain" description="BAG" evidence="3">
    <location>
        <begin position="458"/>
        <end position="498"/>
    </location>
</feature>
<feature type="compositionally biased region" description="Low complexity" evidence="2">
    <location>
        <begin position="558"/>
        <end position="577"/>
    </location>
</feature>
<dbReference type="EMBL" id="ML769388">
    <property type="protein sequence ID" value="KAE9409326.1"/>
    <property type="molecule type" value="Genomic_DNA"/>
</dbReference>
<evidence type="ECO:0000313" key="5">
    <source>
        <dbReference type="Proteomes" id="UP000799118"/>
    </source>
</evidence>
<proteinExistence type="predicted"/>
<feature type="compositionally biased region" description="Low complexity" evidence="2">
    <location>
        <begin position="350"/>
        <end position="366"/>
    </location>
</feature>
<protein>
    <recommendedName>
        <fullName evidence="3">BAG domain-containing protein</fullName>
    </recommendedName>
</protein>
<dbReference type="GO" id="GO:0051087">
    <property type="term" value="F:protein-folding chaperone binding"/>
    <property type="evidence" value="ECO:0007669"/>
    <property type="project" value="InterPro"/>
</dbReference>
<feature type="region of interest" description="Disordered" evidence="2">
    <location>
        <begin position="541"/>
        <end position="580"/>
    </location>
</feature>
<evidence type="ECO:0000313" key="4">
    <source>
        <dbReference type="EMBL" id="KAE9409326.1"/>
    </source>
</evidence>
<feature type="coiled-coil region" evidence="1">
    <location>
        <begin position="105"/>
        <end position="151"/>
    </location>
</feature>
<feature type="compositionally biased region" description="Low complexity" evidence="2">
    <location>
        <begin position="414"/>
        <end position="423"/>
    </location>
</feature>
<dbReference type="InterPro" id="IPR036533">
    <property type="entry name" value="BAG_dom_sf"/>
</dbReference>
<organism evidence="4 5">
    <name type="scientific">Gymnopus androsaceus JB14</name>
    <dbReference type="NCBI Taxonomy" id="1447944"/>
    <lineage>
        <taxon>Eukaryota</taxon>
        <taxon>Fungi</taxon>
        <taxon>Dikarya</taxon>
        <taxon>Basidiomycota</taxon>
        <taxon>Agaricomycotina</taxon>
        <taxon>Agaricomycetes</taxon>
        <taxon>Agaricomycetidae</taxon>
        <taxon>Agaricales</taxon>
        <taxon>Marasmiineae</taxon>
        <taxon>Omphalotaceae</taxon>
        <taxon>Gymnopus</taxon>
    </lineage>
</organism>
<dbReference type="AlphaFoldDB" id="A0A6A4IFE3"/>
<dbReference type="Proteomes" id="UP000799118">
    <property type="component" value="Unassembled WGS sequence"/>
</dbReference>
<keyword evidence="1" id="KW-0175">Coiled coil</keyword>
<feature type="region of interest" description="Disordered" evidence="2">
    <location>
        <begin position="409"/>
        <end position="439"/>
    </location>
</feature>
<dbReference type="OrthoDB" id="333905at2759"/>
<feature type="compositionally biased region" description="Low complexity" evidence="2">
    <location>
        <begin position="629"/>
        <end position="639"/>
    </location>
</feature>
<dbReference type="Pfam" id="PF02179">
    <property type="entry name" value="BAG"/>
    <property type="match status" value="1"/>
</dbReference>